<comment type="caution">
    <text evidence="5">The sequence shown here is derived from an EMBL/GenBank/DDBJ whole genome shotgun (WGS) entry which is preliminary data.</text>
</comment>
<feature type="domain" description="FAD-binding PCMH-type" evidence="4">
    <location>
        <begin position="1"/>
        <end position="177"/>
    </location>
</feature>
<gene>
    <name evidence="5" type="ORF">D9R14_14410</name>
</gene>
<dbReference type="Pfam" id="PF03450">
    <property type="entry name" value="CO_deh_flav_C"/>
    <property type="match status" value="1"/>
</dbReference>
<accession>A0A3L7ACU0</accession>
<protein>
    <submittedName>
        <fullName evidence="5">Xanthine dehydrogenase family protein subunit M</fullName>
    </submittedName>
</protein>
<evidence type="ECO:0000256" key="2">
    <source>
        <dbReference type="ARBA" id="ARBA00022827"/>
    </source>
</evidence>
<dbReference type="InterPro" id="IPR016167">
    <property type="entry name" value="FAD-bd_PCMH_sub1"/>
</dbReference>
<dbReference type="InterPro" id="IPR036683">
    <property type="entry name" value="CO_DH_flav_C_dom_sf"/>
</dbReference>
<evidence type="ECO:0000259" key="4">
    <source>
        <dbReference type="PROSITE" id="PS51387"/>
    </source>
</evidence>
<organism evidence="5 6">
    <name type="scientific">Xanthobacter tagetidis</name>
    <dbReference type="NCBI Taxonomy" id="60216"/>
    <lineage>
        <taxon>Bacteria</taxon>
        <taxon>Pseudomonadati</taxon>
        <taxon>Pseudomonadota</taxon>
        <taxon>Alphaproteobacteria</taxon>
        <taxon>Hyphomicrobiales</taxon>
        <taxon>Xanthobacteraceae</taxon>
        <taxon>Xanthobacter</taxon>
    </lineage>
</organism>
<dbReference type="PROSITE" id="PS51387">
    <property type="entry name" value="FAD_PCMH"/>
    <property type="match status" value="1"/>
</dbReference>
<dbReference type="SMART" id="SM01092">
    <property type="entry name" value="CO_deh_flav_C"/>
    <property type="match status" value="1"/>
</dbReference>
<dbReference type="Pfam" id="PF00941">
    <property type="entry name" value="FAD_binding_5"/>
    <property type="match status" value="1"/>
</dbReference>
<keyword evidence="1" id="KW-0285">Flavoprotein</keyword>
<dbReference type="GO" id="GO:0016491">
    <property type="term" value="F:oxidoreductase activity"/>
    <property type="evidence" value="ECO:0007669"/>
    <property type="project" value="UniProtKB-KW"/>
</dbReference>
<dbReference type="SUPFAM" id="SSF56176">
    <property type="entry name" value="FAD-binding/transporter-associated domain-like"/>
    <property type="match status" value="1"/>
</dbReference>
<dbReference type="GO" id="GO:0071949">
    <property type="term" value="F:FAD binding"/>
    <property type="evidence" value="ECO:0007669"/>
    <property type="project" value="InterPro"/>
</dbReference>
<evidence type="ECO:0000256" key="1">
    <source>
        <dbReference type="ARBA" id="ARBA00022630"/>
    </source>
</evidence>
<dbReference type="RefSeq" id="WP_121624030.1">
    <property type="nucleotide sequence ID" value="NZ_JACIIW010000008.1"/>
</dbReference>
<dbReference type="InterPro" id="IPR005107">
    <property type="entry name" value="CO_DH_flav_C"/>
</dbReference>
<evidence type="ECO:0000256" key="3">
    <source>
        <dbReference type="ARBA" id="ARBA00023002"/>
    </source>
</evidence>
<evidence type="ECO:0000313" key="6">
    <source>
        <dbReference type="Proteomes" id="UP000269692"/>
    </source>
</evidence>
<name>A0A3L7ACU0_9HYPH</name>
<reference evidence="5 6" key="1">
    <citation type="submission" date="2018-10" db="EMBL/GenBank/DDBJ databases">
        <title>Xanthobacter tagetidis genome sequencing and assembly.</title>
        <authorList>
            <person name="Maclea K.S."/>
            <person name="Goen A.E."/>
            <person name="Fatima S.A."/>
        </authorList>
    </citation>
    <scope>NUCLEOTIDE SEQUENCE [LARGE SCALE GENOMIC DNA]</scope>
    <source>
        <strain evidence="5 6">ATCC 700314</strain>
    </source>
</reference>
<keyword evidence="6" id="KW-1185">Reference proteome</keyword>
<keyword evidence="3" id="KW-0560">Oxidoreductase</keyword>
<sequence>MIPFQLAEPASFAEAVRLIDPEDPTCRAVSGGTAMMLMMKSGVFQPSKLVSLRKVEPEYAAFTVSSDGALQAGALVRLGQLERSEAVRAAFPVLADTFPVLSNVRVRNVATVGGNLAHADPHMDLPPVLMALGAHITATGPSGSRTIALTELFRGYYETALEPGELISGLSVPAQAGRRSAYVKCTTRSAHDWPALGVAVSLAVTGGTIQDARIVLSAAVETPTRMTDAEAALKGAPIGEEAFRAAGEAAAKAAEVTSDVRGSAPYKTQLVRVNVVRALRKALAAEGAV</sequence>
<dbReference type="InterPro" id="IPR016166">
    <property type="entry name" value="FAD-bd_PCMH"/>
</dbReference>
<dbReference type="Gene3D" id="3.30.390.50">
    <property type="entry name" value="CO dehydrogenase flavoprotein, C-terminal domain"/>
    <property type="match status" value="1"/>
</dbReference>
<dbReference type="PANTHER" id="PTHR42659">
    <property type="entry name" value="XANTHINE DEHYDROGENASE SUBUNIT C-RELATED"/>
    <property type="match status" value="1"/>
</dbReference>
<dbReference type="OrthoDB" id="9793944at2"/>
<dbReference type="Gene3D" id="3.30.465.10">
    <property type="match status" value="1"/>
</dbReference>
<dbReference type="InterPro" id="IPR036318">
    <property type="entry name" value="FAD-bd_PCMH-like_sf"/>
</dbReference>
<dbReference type="AlphaFoldDB" id="A0A3L7ACU0"/>
<dbReference type="EMBL" id="RCTF01000011">
    <property type="protein sequence ID" value="RLP77192.1"/>
    <property type="molecule type" value="Genomic_DNA"/>
</dbReference>
<dbReference type="InterPro" id="IPR002346">
    <property type="entry name" value="Mopterin_DH_FAD-bd"/>
</dbReference>
<dbReference type="PANTHER" id="PTHR42659:SF2">
    <property type="entry name" value="XANTHINE DEHYDROGENASE SUBUNIT C-RELATED"/>
    <property type="match status" value="1"/>
</dbReference>
<proteinExistence type="predicted"/>
<dbReference type="Proteomes" id="UP000269692">
    <property type="component" value="Unassembled WGS sequence"/>
</dbReference>
<keyword evidence="2" id="KW-0274">FAD</keyword>
<dbReference type="SUPFAM" id="SSF55447">
    <property type="entry name" value="CO dehydrogenase flavoprotein C-terminal domain-like"/>
    <property type="match status" value="1"/>
</dbReference>
<dbReference type="InterPro" id="IPR051312">
    <property type="entry name" value="Diverse_Substr_Oxidored"/>
</dbReference>
<dbReference type="InterPro" id="IPR016169">
    <property type="entry name" value="FAD-bd_PCMH_sub2"/>
</dbReference>
<dbReference type="Gene3D" id="3.30.43.10">
    <property type="entry name" value="Uridine Diphospho-n-acetylenolpyruvylglucosamine Reductase, domain 2"/>
    <property type="match status" value="1"/>
</dbReference>
<evidence type="ECO:0000313" key="5">
    <source>
        <dbReference type="EMBL" id="RLP77192.1"/>
    </source>
</evidence>